<dbReference type="InterPro" id="IPR009829">
    <property type="entry name" value="SKA1"/>
</dbReference>
<dbReference type="EMBL" id="BPLF01000002">
    <property type="protein sequence ID" value="GIX63595.1"/>
    <property type="molecule type" value="Genomic_DNA"/>
</dbReference>
<keyword evidence="3" id="KW-1185">Reference proteome</keyword>
<keyword evidence="2" id="KW-0687">Ribonucleoprotein</keyword>
<feature type="compositionally biased region" description="Basic and acidic residues" evidence="1">
    <location>
        <begin position="135"/>
        <end position="145"/>
    </location>
</feature>
<organism evidence="2 3">
    <name type="scientific">Babesia caballi</name>
    <dbReference type="NCBI Taxonomy" id="5871"/>
    <lineage>
        <taxon>Eukaryota</taxon>
        <taxon>Sar</taxon>
        <taxon>Alveolata</taxon>
        <taxon>Apicomplexa</taxon>
        <taxon>Aconoidasida</taxon>
        <taxon>Piroplasmida</taxon>
        <taxon>Babesiidae</taxon>
        <taxon>Babesia</taxon>
    </lineage>
</organism>
<gene>
    <name evidence="2" type="ORF">BcabD6B2_30300</name>
</gene>
<accession>A0AAV4LUT3</accession>
<comment type="caution">
    <text evidence="2">The sequence shown here is derived from an EMBL/GenBank/DDBJ whole genome shotgun (WGS) entry which is preliminary data.</text>
</comment>
<keyword evidence="2" id="KW-0689">Ribosomal protein</keyword>
<dbReference type="GeneID" id="94195076"/>
<dbReference type="GO" id="GO:0051301">
    <property type="term" value="P:cell division"/>
    <property type="evidence" value="ECO:0007669"/>
    <property type="project" value="InterPro"/>
</dbReference>
<proteinExistence type="predicted"/>
<evidence type="ECO:0000256" key="1">
    <source>
        <dbReference type="SAM" id="MobiDB-lite"/>
    </source>
</evidence>
<name>A0AAV4LUT3_BABCB</name>
<reference evidence="2 3" key="1">
    <citation type="submission" date="2021-06" db="EMBL/GenBank/DDBJ databases">
        <title>Genome sequence of Babesia caballi.</title>
        <authorList>
            <person name="Yamagishi J."/>
            <person name="Kidaka T."/>
            <person name="Ochi A."/>
        </authorList>
    </citation>
    <scope>NUCLEOTIDE SEQUENCE [LARGE SCALE GENOMIC DNA]</scope>
    <source>
        <strain evidence="2">USDA-D6B2</strain>
    </source>
</reference>
<dbReference type="GO" id="GO:0008017">
    <property type="term" value="F:microtubule binding"/>
    <property type="evidence" value="ECO:0007669"/>
    <property type="project" value="InterPro"/>
</dbReference>
<dbReference type="GO" id="GO:0005840">
    <property type="term" value="C:ribosome"/>
    <property type="evidence" value="ECO:0007669"/>
    <property type="project" value="UniProtKB-KW"/>
</dbReference>
<dbReference type="Proteomes" id="UP001497744">
    <property type="component" value="Unassembled WGS sequence"/>
</dbReference>
<dbReference type="RefSeq" id="XP_067715664.1">
    <property type="nucleotide sequence ID" value="XM_067859563.1"/>
</dbReference>
<dbReference type="AlphaFoldDB" id="A0AAV4LUT3"/>
<sequence>MGETEGSSTVIDDDIESLENEIRRRINTARGLLKLRGAASPDVYKAQFQKIKAQFDEIEQYVAGVQKKIDRELALMHQVKHVTHANEVQRAGMTKLEQHIQTSDSLKIISDLKKSAAGAKSSAVGKHAQTACDTEPPRDTRETGNRHTTGQRRVEKNDRPVVNKNASRVAGKYTKDRETFNRYIL</sequence>
<evidence type="ECO:0000313" key="3">
    <source>
        <dbReference type="Proteomes" id="UP001497744"/>
    </source>
</evidence>
<feature type="region of interest" description="Disordered" evidence="1">
    <location>
        <begin position="120"/>
        <end position="166"/>
    </location>
</feature>
<protein>
    <submittedName>
        <fullName evidence="2">50S ribosomal protein L6</fullName>
    </submittedName>
</protein>
<dbReference type="GO" id="GO:0007059">
    <property type="term" value="P:chromosome segregation"/>
    <property type="evidence" value="ECO:0007669"/>
    <property type="project" value="InterPro"/>
</dbReference>
<feature type="compositionally biased region" description="Basic and acidic residues" evidence="1">
    <location>
        <begin position="152"/>
        <end position="161"/>
    </location>
</feature>
<dbReference type="Pfam" id="PF07160">
    <property type="entry name" value="SKA1"/>
    <property type="match status" value="1"/>
</dbReference>
<evidence type="ECO:0000313" key="2">
    <source>
        <dbReference type="EMBL" id="GIX63595.1"/>
    </source>
</evidence>